<evidence type="ECO:0000313" key="6">
    <source>
        <dbReference type="EMBL" id="EKF44318.1"/>
    </source>
</evidence>
<gene>
    <name evidence="6" type="ORF">NA8A_01210</name>
</gene>
<dbReference type="PANTHER" id="PTHR30290:SF64">
    <property type="entry name" value="ABC TRANSPORTER PERIPLASMIC BINDING PROTEIN"/>
    <property type="match status" value="1"/>
</dbReference>
<evidence type="ECO:0000313" key="7">
    <source>
        <dbReference type="Proteomes" id="UP000007374"/>
    </source>
</evidence>
<evidence type="ECO:0000256" key="2">
    <source>
        <dbReference type="ARBA" id="ARBA00005695"/>
    </source>
</evidence>
<name>K2N9R0_9HYPH</name>
<evidence type="ECO:0000259" key="5">
    <source>
        <dbReference type="Pfam" id="PF00496"/>
    </source>
</evidence>
<evidence type="ECO:0000256" key="3">
    <source>
        <dbReference type="ARBA" id="ARBA00022729"/>
    </source>
</evidence>
<dbReference type="eggNOG" id="COG4166">
    <property type="taxonomic scope" value="Bacteria"/>
</dbReference>
<protein>
    <submittedName>
        <fullName evidence="6">Extracellular solute-binding protein</fullName>
    </submittedName>
</protein>
<dbReference type="AlphaFoldDB" id="K2N9R0"/>
<dbReference type="Pfam" id="PF00496">
    <property type="entry name" value="SBP_bac_5"/>
    <property type="match status" value="1"/>
</dbReference>
<accession>K2N9R0</accession>
<dbReference type="GO" id="GO:0030288">
    <property type="term" value="C:outer membrane-bounded periplasmic space"/>
    <property type="evidence" value="ECO:0007669"/>
    <property type="project" value="TreeGrafter"/>
</dbReference>
<dbReference type="CDD" id="cd08497">
    <property type="entry name" value="MbnE-like"/>
    <property type="match status" value="1"/>
</dbReference>
<reference evidence="6 7" key="1">
    <citation type="journal article" date="2012" name="J. Bacteriol.">
        <title>Genome Sequence of Nitratireductor indicus Type Strain C115.</title>
        <authorList>
            <person name="Lai Q."/>
            <person name="Li G."/>
            <person name="Yu Z."/>
            <person name="Shao Z."/>
        </authorList>
    </citation>
    <scope>NUCLEOTIDE SEQUENCE [LARGE SCALE GENOMIC DNA]</scope>
    <source>
        <strain evidence="6 7">C115</strain>
    </source>
</reference>
<proteinExistence type="inferred from homology"/>
<dbReference type="GO" id="GO:1904680">
    <property type="term" value="F:peptide transmembrane transporter activity"/>
    <property type="evidence" value="ECO:0007669"/>
    <property type="project" value="TreeGrafter"/>
</dbReference>
<dbReference type="GO" id="GO:0015833">
    <property type="term" value="P:peptide transport"/>
    <property type="evidence" value="ECO:0007669"/>
    <property type="project" value="TreeGrafter"/>
</dbReference>
<comment type="caution">
    <text evidence="6">The sequence shown here is derived from an EMBL/GenBank/DDBJ whole genome shotgun (WGS) entry which is preliminary data.</text>
</comment>
<dbReference type="PANTHER" id="PTHR30290">
    <property type="entry name" value="PERIPLASMIC BINDING COMPONENT OF ABC TRANSPORTER"/>
    <property type="match status" value="1"/>
</dbReference>
<dbReference type="STRING" id="721133.SAMN05216176_102246"/>
<keyword evidence="3 4" id="KW-0732">Signal</keyword>
<dbReference type="Proteomes" id="UP000007374">
    <property type="component" value="Unassembled WGS sequence"/>
</dbReference>
<dbReference type="InterPro" id="IPR039424">
    <property type="entry name" value="SBP_5"/>
</dbReference>
<sequence length="630" mass="71683">MRAIGARTKMAACLAAAFLSAGLVAGFPASAADEWRTRSSLIAPESETAAPFEHYDYVNKDAPKGGTLNGVALGTFDSFNPFIVRGTASAGLNYFGGFLWDTLMQQSLTEPGTSYPLIAEAFKYPEDFSSATYRIDSRARWHDGTPITAEDVVWTLEMLKKYSPQHTRYFSSVTEAVALSEREVEFRFDQKGNKELPHIMGDMPILPKHWWEGTDASGRKRDFTEPTLEPPLGSGPYRIESFKPGSEVIWKRVEDYWGADLPVNVGRNNIDRKRYTYIQDENAAWLAFTKGGLQDIRVENRARRWATEYTFPAFNAGDVIKKEFHTGGAEPMQGFVLNTRRPQFQDRHVRQALTLAFDFESMNRTLFFDSYTRTDSYFEGTELAATGLPEGKELEILDEYRDKLPPEVFTEQFKLPVYDNPQAERTYLREAIKLFGEAGWTIKNGRMVNDKGEQFRIEFLGNSPTDEITTTPFMTALRKIGIDTSLRIIDPSQYVNRVRNFEFDAVASIFVNSLSPGNEQREYWGSQAADIPGSRNLAGVKDSVVDALVEKIVYAPDRDTLVAASRALDRVLLWNYYWVPQWHAPYVRVAFWNKFGMPEKQPEYVGVDLDAWWIDAEREKVLASKYRSQN</sequence>
<feature type="chain" id="PRO_5003861931" evidence="4">
    <location>
        <begin position="32"/>
        <end position="630"/>
    </location>
</feature>
<dbReference type="InterPro" id="IPR030678">
    <property type="entry name" value="Peptide/Ni-bd"/>
</dbReference>
<dbReference type="OrthoDB" id="9803988at2"/>
<dbReference type="GO" id="GO:0043190">
    <property type="term" value="C:ATP-binding cassette (ABC) transporter complex"/>
    <property type="evidence" value="ECO:0007669"/>
    <property type="project" value="InterPro"/>
</dbReference>
<feature type="signal peptide" evidence="4">
    <location>
        <begin position="1"/>
        <end position="31"/>
    </location>
</feature>
<evidence type="ECO:0000256" key="4">
    <source>
        <dbReference type="SAM" id="SignalP"/>
    </source>
</evidence>
<dbReference type="SUPFAM" id="SSF53850">
    <property type="entry name" value="Periplasmic binding protein-like II"/>
    <property type="match status" value="1"/>
</dbReference>
<feature type="domain" description="Solute-binding protein family 5" evidence="5">
    <location>
        <begin position="115"/>
        <end position="527"/>
    </location>
</feature>
<dbReference type="RefSeq" id="WP_009449398.1">
    <property type="nucleotide sequence ID" value="NZ_AMSI01000001.1"/>
</dbReference>
<dbReference type="GO" id="GO:0042884">
    <property type="term" value="P:microcin transport"/>
    <property type="evidence" value="ECO:0007669"/>
    <property type="project" value="TreeGrafter"/>
</dbReference>
<dbReference type="InterPro" id="IPR000914">
    <property type="entry name" value="SBP_5_dom"/>
</dbReference>
<dbReference type="EMBL" id="AMSI01000001">
    <property type="protein sequence ID" value="EKF44318.1"/>
    <property type="molecule type" value="Genomic_DNA"/>
</dbReference>
<keyword evidence="7" id="KW-1185">Reference proteome</keyword>
<evidence type="ECO:0000256" key="1">
    <source>
        <dbReference type="ARBA" id="ARBA00004418"/>
    </source>
</evidence>
<dbReference type="PIRSF" id="PIRSF002741">
    <property type="entry name" value="MppA"/>
    <property type="match status" value="1"/>
</dbReference>
<comment type="similarity">
    <text evidence="2">Belongs to the bacterial solute-binding protein 5 family.</text>
</comment>
<organism evidence="6 7">
    <name type="scientific">Nitratireductor indicus C115</name>
    <dbReference type="NCBI Taxonomy" id="1231190"/>
    <lineage>
        <taxon>Bacteria</taxon>
        <taxon>Pseudomonadati</taxon>
        <taxon>Pseudomonadota</taxon>
        <taxon>Alphaproteobacteria</taxon>
        <taxon>Hyphomicrobiales</taxon>
        <taxon>Phyllobacteriaceae</taxon>
        <taxon>Nitratireductor</taxon>
    </lineage>
</organism>
<dbReference type="PATRIC" id="fig|1231190.3.peg.257"/>
<comment type="subcellular location">
    <subcellularLocation>
        <location evidence="1">Periplasm</location>
    </subcellularLocation>
</comment>
<dbReference type="Gene3D" id="3.10.105.10">
    <property type="entry name" value="Dipeptide-binding Protein, Domain 3"/>
    <property type="match status" value="1"/>
</dbReference>
<dbReference type="Gene3D" id="3.40.190.10">
    <property type="entry name" value="Periplasmic binding protein-like II"/>
    <property type="match status" value="1"/>
</dbReference>